<dbReference type="PANTHER" id="PTHR11001:SF2">
    <property type="entry name" value="MITOCHONDRIAL FISSION PROCESS PROTEIN 1"/>
    <property type="match status" value="1"/>
</dbReference>
<evidence type="ECO:0000256" key="3">
    <source>
        <dbReference type="ARBA" id="ARBA00029631"/>
    </source>
</evidence>
<dbReference type="Pfam" id="PF10558">
    <property type="entry name" value="MTP18"/>
    <property type="match status" value="1"/>
</dbReference>
<dbReference type="FunCoup" id="A0A1S3H136">
    <property type="interactions" value="449"/>
</dbReference>
<evidence type="ECO:0000313" key="4">
    <source>
        <dbReference type="Proteomes" id="UP000085678"/>
    </source>
</evidence>
<evidence type="ECO:0000256" key="1">
    <source>
        <dbReference type="ARBA" id="ARBA00009224"/>
    </source>
</evidence>
<keyword evidence="4" id="KW-1185">Reference proteome</keyword>
<dbReference type="AlphaFoldDB" id="A0A1S3H136"/>
<name>A0A1S3H136_LINAN</name>
<protein>
    <recommendedName>
        <fullName evidence="2">Mitochondrial fission process protein 1</fullName>
    </recommendedName>
    <alternativeName>
        <fullName evidence="3">Mitochondrial 18 kDa protein</fullName>
    </alternativeName>
</protein>
<dbReference type="STRING" id="7574.A0A1S3H136"/>
<dbReference type="InterPro" id="IPR019560">
    <property type="entry name" value="Mitochondrial_18_kDa_protein"/>
</dbReference>
<dbReference type="KEGG" id="lak:106151100"/>
<dbReference type="PANTHER" id="PTHR11001">
    <property type="entry name" value="MITOCHONDRIAL FISSION PROCESS PROTEIN 1"/>
    <property type="match status" value="1"/>
</dbReference>
<dbReference type="RefSeq" id="XP_013379647.1">
    <property type="nucleotide sequence ID" value="XM_013524193.1"/>
</dbReference>
<sequence length="187" mass="21451">MADKWEVKACGESKRSTDIDKAVDLYRDTPVRYLGYANEVGEAFRSLVHVNLVRFSYVVASSYVIADAYNKGNIASEKKWKDPSTKRTKVTHAVLDTLVWQGLASVAIPGFTINRICFVSNWILQRSLQKMPTPVRKWTVTGIGLAAIPFIIKPIDRTVDYLMNNSMRKWYHMDSEEEQLVHHERND</sequence>
<dbReference type="InParanoid" id="A0A1S3H136"/>
<dbReference type="GeneID" id="106151100"/>
<dbReference type="OrthoDB" id="424969at2759"/>
<dbReference type="GO" id="GO:0005739">
    <property type="term" value="C:mitochondrion"/>
    <property type="evidence" value="ECO:0007669"/>
    <property type="project" value="TreeGrafter"/>
</dbReference>
<organism evidence="4 5">
    <name type="scientific">Lingula anatina</name>
    <name type="common">Brachiopod</name>
    <name type="synonym">Lingula unguis</name>
    <dbReference type="NCBI Taxonomy" id="7574"/>
    <lineage>
        <taxon>Eukaryota</taxon>
        <taxon>Metazoa</taxon>
        <taxon>Spiralia</taxon>
        <taxon>Lophotrochozoa</taxon>
        <taxon>Brachiopoda</taxon>
        <taxon>Linguliformea</taxon>
        <taxon>Lingulata</taxon>
        <taxon>Lingulida</taxon>
        <taxon>Linguloidea</taxon>
        <taxon>Lingulidae</taxon>
        <taxon>Lingula</taxon>
    </lineage>
</organism>
<dbReference type="GO" id="GO:0000266">
    <property type="term" value="P:mitochondrial fission"/>
    <property type="evidence" value="ECO:0007669"/>
    <property type="project" value="TreeGrafter"/>
</dbReference>
<comment type="similarity">
    <text evidence="1">Belongs to the MTFP1 family.</text>
</comment>
<dbReference type="OMA" id="DVFTWQM"/>
<evidence type="ECO:0000256" key="2">
    <source>
        <dbReference type="ARBA" id="ARBA00017835"/>
    </source>
</evidence>
<proteinExistence type="inferred from homology"/>
<evidence type="ECO:0000313" key="5">
    <source>
        <dbReference type="RefSeq" id="XP_013379647.1"/>
    </source>
</evidence>
<dbReference type="Proteomes" id="UP000085678">
    <property type="component" value="Unplaced"/>
</dbReference>
<reference evidence="5" key="1">
    <citation type="submission" date="2025-08" db="UniProtKB">
        <authorList>
            <consortium name="RefSeq"/>
        </authorList>
    </citation>
    <scope>IDENTIFICATION</scope>
    <source>
        <tissue evidence="5">Gonads</tissue>
    </source>
</reference>
<accession>A0A1S3H136</accession>
<gene>
    <name evidence="5" type="primary">LOC106151100</name>
</gene>